<accession>K1SKY4</accession>
<sequence length="108" mass="12368">MHRLTLQNSRSYTLELGTDVFGNIQRIDNALASIPKLKNDCEQTLIETKKQFEIAKVESKKEFPRETELASKIKRVAALDALLNVDKKHSEVMNIPDETPQKNVSMER</sequence>
<name>K1SKY4_9ZZZZ</name>
<dbReference type="EMBL" id="AJWZ01008314">
    <property type="protein sequence ID" value="EKC54450.1"/>
    <property type="molecule type" value="Genomic_DNA"/>
</dbReference>
<gene>
    <name evidence="1" type="ORF">OBE_12079</name>
</gene>
<reference evidence="1" key="1">
    <citation type="journal article" date="2013" name="Environ. Microbiol.">
        <title>Microbiota from the distal guts of lean and obese adolescents exhibit partial functional redundancy besides clear differences in community structure.</title>
        <authorList>
            <person name="Ferrer M."/>
            <person name="Ruiz A."/>
            <person name="Lanza F."/>
            <person name="Haange S.B."/>
            <person name="Oberbach A."/>
            <person name="Till H."/>
            <person name="Bargiela R."/>
            <person name="Campoy C."/>
            <person name="Segura M.T."/>
            <person name="Richter M."/>
            <person name="von Bergen M."/>
            <person name="Seifert J."/>
            <person name="Suarez A."/>
        </authorList>
    </citation>
    <scope>NUCLEOTIDE SEQUENCE</scope>
</reference>
<organism evidence="1">
    <name type="scientific">human gut metagenome</name>
    <dbReference type="NCBI Taxonomy" id="408170"/>
    <lineage>
        <taxon>unclassified sequences</taxon>
        <taxon>metagenomes</taxon>
        <taxon>organismal metagenomes</taxon>
    </lineage>
</organism>
<evidence type="ECO:0000313" key="1">
    <source>
        <dbReference type="EMBL" id="EKC54450.1"/>
    </source>
</evidence>
<proteinExistence type="predicted"/>
<dbReference type="AlphaFoldDB" id="K1SKY4"/>
<comment type="caution">
    <text evidence="1">The sequence shown here is derived from an EMBL/GenBank/DDBJ whole genome shotgun (WGS) entry which is preliminary data.</text>
</comment>
<protein>
    <submittedName>
        <fullName evidence="1">Uncharacterized protein</fullName>
    </submittedName>
</protein>